<dbReference type="EMBL" id="MDYO01000050">
    <property type="protein sequence ID" value="OQD91679.1"/>
    <property type="molecule type" value="Genomic_DNA"/>
</dbReference>
<dbReference type="Proteomes" id="UP000191612">
    <property type="component" value="Unassembled WGS sequence"/>
</dbReference>
<evidence type="ECO:0000313" key="1">
    <source>
        <dbReference type="EMBL" id="OQD91679.1"/>
    </source>
</evidence>
<name>A0A1V6QR26_9EURO</name>
<reference evidence="2" key="1">
    <citation type="journal article" date="2017" name="Nat. Microbiol.">
        <title>Global analysis of biosynthetic gene clusters reveals vast potential of secondary metabolite production in Penicillium species.</title>
        <authorList>
            <person name="Nielsen J.C."/>
            <person name="Grijseels S."/>
            <person name="Prigent S."/>
            <person name="Ji B."/>
            <person name="Dainat J."/>
            <person name="Nielsen K.F."/>
            <person name="Frisvad J.C."/>
            <person name="Workman M."/>
            <person name="Nielsen J."/>
        </authorList>
    </citation>
    <scope>NUCLEOTIDE SEQUENCE [LARGE SCALE GENOMIC DNA]</scope>
    <source>
        <strain evidence="2">IBT 29525</strain>
    </source>
</reference>
<evidence type="ECO:0000313" key="2">
    <source>
        <dbReference type="Proteomes" id="UP000191612"/>
    </source>
</evidence>
<proteinExistence type="predicted"/>
<dbReference type="AlphaFoldDB" id="A0A1V6QR26"/>
<gene>
    <name evidence="1" type="ORF">PENSOL_c050G08678</name>
</gene>
<accession>A0A1V6QR26</accession>
<sequence>MGVGKVFSSTSTKWILDKKGRV</sequence>
<comment type="caution">
    <text evidence="1">The sequence shown here is derived from an EMBL/GenBank/DDBJ whole genome shotgun (WGS) entry which is preliminary data.</text>
</comment>
<protein>
    <submittedName>
        <fullName evidence="1">Uncharacterized protein</fullName>
    </submittedName>
</protein>
<keyword evidence="2" id="KW-1185">Reference proteome</keyword>
<organism evidence="1 2">
    <name type="scientific">Penicillium solitum</name>
    <dbReference type="NCBI Taxonomy" id="60172"/>
    <lineage>
        <taxon>Eukaryota</taxon>
        <taxon>Fungi</taxon>
        <taxon>Dikarya</taxon>
        <taxon>Ascomycota</taxon>
        <taxon>Pezizomycotina</taxon>
        <taxon>Eurotiomycetes</taxon>
        <taxon>Eurotiomycetidae</taxon>
        <taxon>Eurotiales</taxon>
        <taxon>Aspergillaceae</taxon>
        <taxon>Penicillium</taxon>
    </lineage>
</organism>